<dbReference type="Pfam" id="PF01753">
    <property type="entry name" value="zf-MYND"/>
    <property type="match status" value="1"/>
</dbReference>
<dbReference type="PROSITE" id="PS50865">
    <property type="entry name" value="ZF_MYND_2"/>
    <property type="match status" value="1"/>
</dbReference>
<feature type="domain" description="MYND-type" evidence="5">
    <location>
        <begin position="31"/>
        <end position="68"/>
    </location>
</feature>
<dbReference type="PANTHER" id="PTHR12197">
    <property type="entry name" value="HISTONE-LYSINE N-METHYLTRANSFERASE SMYD"/>
    <property type="match status" value="1"/>
</dbReference>
<dbReference type="Gene3D" id="1.25.40.970">
    <property type="match status" value="1"/>
</dbReference>
<dbReference type="AlphaFoldDB" id="A0A8D8I9J7"/>
<dbReference type="InterPro" id="IPR046341">
    <property type="entry name" value="SET_dom_sf"/>
</dbReference>
<dbReference type="GO" id="GO:0008270">
    <property type="term" value="F:zinc ion binding"/>
    <property type="evidence" value="ECO:0007669"/>
    <property type="project" value="UniProtKB-KW"/>
</dbReference>
<name>A0A8D8I9J7_CULPI</name>
<dbReference type="EMBL" id="HBUE01346116">
    <property type="protein sequence ID" value="CAG6600841.1"/>
    <property type="molecule type" value="Transcribed_RNA"/>
</dbReference>
<dbReference type="InterPro" id="IPR011990">
    <property type="entry name" value="TPR-like_helical_dom_sf"/>
</dbReference>
<dbReference type="SUPFAM" id="SSF82199">
    <property type="entry name" value="SET domain"/>
    <property type="match status" value="1"/>
</dbReference>
<dbReference type="InterPro" id="IPR050869">
    <property type="entry name" value="H3K4_H4K5_MeTrfase"/>
</dbReference>
<dbReference type="InterPro" id="IPR002893">
    <property type="entry name" value="Znf_MYND"/>
</dbReference>
<dbReference type="PROSITE" id="PS01360">
    <property type="entry name" value="ZF_MYND_1"/>
    <property type="match status" value="1"/>
</dbReference>
<proteinExistence type="predicted"/>
<evidence type="ECO:0000256" key="4">
    <source>
        <dbReference type="PROSITE-ProRule" id="PRU00134"/>
    </source>
</evidence>
<evidence type="ECO:0000259" key="5">
    <source>
        <dbReference type="PROSITE" id="PS50865"/>
    </source>
</evidence>
<evidence type="ECO:0000256" key="2">
    <source>
        <dbReference type="ARBA" id="ARBA00022771"/>
    </source>
</evidence>
<evidence type="ECO:0000313" key="6">
    <source>
        <dbReference type="EMBL" id="CAG6548613.1"/>
    </source>
</evidence>
<dbReference type="GO" id="GO:0032259">
    <property type="term" value="P:methylation"/>
    <property type="evidence" value="ECO:0007669"/>
    <property type="project" value="UniProtKB-KW"/>
</dbReference>
<dbReference type="EMBL" id="HBUE01346122">
    <property type="protein sequence ID" value="CAG6600843.1"/>
    <property type="molecule type" value="Transcribed_RNA"/>
</dbReference>
<organism evidence="6">
    <name type="scientific">Culex pipiens</name>
    <name type="common">House mosquito</name>
    <dbReference type="NCBI Taxonomy" id="7175"/>
    <lineage>
        <taxon>Eukaryota</taxon>
        <taxon>Metazoa</taxon>
        <taxon>Ecdysozoa</taxon>
        <taxon>Arthropoda</taxon>
        <taxon>Hexapoda</taxon>
        <taxon>Insecta</taxon>
        <taxon>Pterygota</taxon>
        <taxon>Neoptera</taxon>
        <taxon>Endopterygota</taxon>
        <taxon>Diptera</taxon>
        <taxon>Nematocera</taxon>
        <taxon>Culicoidea</taxon>
        <taxon>Culicidae</taxon>
        <taxon>Culicinae</taxon>
        <taxon>Culicini</taxon>
        <taxon>Culex</taxon>
        <taxon>Culex</taxon>
    </lineage>
</organism>
<sequence length="445" mass="51855">MRKLFHKQGSLILKETPFACVLQSRYRAERCDKCFKPGKVLKCSNCLYVRYCNRSCQKEAWPEHQEECGKLKEIGDRVVPDAGLMMSRIIRKLLKGGDVMKGYYTDKCYRRFWDLMPHEEDIKKDEKRMEHFQSLTVVLRSLIDEAAMPGNQELLRIFGKMCINSFNILDDEMNSIGTGMYLGASIMDHSCRPNAVAIFDGCNLNVRLLEDYHGAEIDFSKIFISYIDLLNPTDVRRDMLRKRYYFECGCERCRDEQELKLMNGAACANAQCDEPISMTARQDRCPGCSTAIKQTERDKFREISAFTMTQLEQMKDVTYLDICQLCLSKQEKIFHPFNVWYLKTLDLAFESAIEMEKWEDAIDYGSRLKEGFKRFNGAFHPLYALLLLKLGKIEIYLKHGKEALMNVNESEKILRITHGEEHDLYKKQLIPLLCQAATEYEQMDK</sequence>
<keyword evidence="1" id="KW-0479">Metal-binding</keyword>
<protein>
    <submittedName>
        <fullName evidence="6">Histone-lysine N-methyltransferase SMYD3</fullName>
    </submittedName>
</protein>
<keyword evidence="2 4" id="KW-0863">Zinc-finger</keyword>
<keyword evidence="6" id="KW-0808">Transferase</keyword>
<keyword evidence="6" id="KW-0489">Methyltransferase</keyword>
<accession>A0A8D8I9J7</accession>
<dbReference type="EMBL" id="HBUE01239129">
    <property type="protein sequence ID" value="CAG6548613.1"/>
    <property type="molecule type" value="Transcribed_RNA"/>
</dbReference>
<dbReference type="GO" id="GO:0005634">
    <property type="term" value="C:nucleus"/>
    <property type="evidence" value="ECO:0007669"/>
    <property type="project" value="TreeGrafter"/>
</dbReference>
<dbReference type="SUPFAM" id="SSF144232">
    <property type="entry name" value="HIT/MYND zinc finger-like"/>
    <property type="match status" value="1"/>
</dbReference>
<dbReference type="Gene3D" id="6.10.140.2220">
    <property type="match status" value="1"/>
</dbReference>
<dbReference type="Gene3D" id="1.10.220.160">
    <property type="match status" value="1"/>
</dbReference>
<dbReference type="EMBL" id="HBUE01239135">
    <property type="protein sequence ID" value="CAG6548615.1"/>
    <property type="molecule type" value="Transcribed_RNA"/>
</dbReference>
<dbReference type="PANTHER" id="PTHR12197:SF251">
    <property type="entry name" value="EG:BACR7C10.4 PROTEIN"/>
    <property type="match status" value="1"/>
</dbReference>
<dbReference type="Gene3D" id="2.170.270.10">
    <property type="entry name" value="SET domain"/>
    <property type="match status" value="1"/>
</dbReference>
<dbReference type="Gene3D" id="1.25.40.10">
    <property type="entry name" value="Tetratricopeptide repeat domain"/>
    <property type="match status" value="1"/>
</dbReference>
<keyword evidence="3" id="KW-0862">Zinc</keyword>
<reference evidence="6" key="1">
    <citation type="submission" date="2021-05" db="EMBL/GenBank/DDBJ databases">
        <authorList>
            <person name="Alioto T."/>
            <person name="Alioto T."/>
            <person name="Gomez Garrido J."/>
        </authorList>
    </citation>
    <scope>NUCLEOTIDE SEQUENCE</scope>
</reference>
<evidence type="ECO:0000256" key="1">
    <source>
        <dbReference type="ARBA" id="ARBA00022723"/>
    </source>
</evidence>
<dbReference type="GO" id="GO:0008168">
    <property type="term" value="F:methyltransferase activity"/>
    <property type="evidence" value="ECO:0007669"/>
    <property type="project" value="UniProtKB-KW"/>
</dbReference>
<evidence type="ECO:0000256" key="3">
    <source>
        <dbReference type="ARBA" id="ARBA00022833"/>
    </source>
</evidence>